<reference evidence="1 2" key="1">
    <citation type="submission" date="2021-06" db="EMBL/GenBank/DDBJ databases">
        <title>Caerostris extrusa draft genome.</title>
        <authorList>
            <person name="Kono N."/>
            <person name="Arakawa K."/>
        </authorList>
    </citation>
    <scope>NUCLEOTIDE SEQUENCE [LARGE SCALE GENOMIC DNA]</scope>
</reference>
<organism evidence="1 2">
    <name type="scientific">Caerostris extrusa</name>
    <name type="common">Bark spider</name>
    <name type="synonym">Caerostris bankana</name>
    <dbReference type="NCBI Taxonomy" id="172846"/>
    <lineage>
        <taxon>Eukaryota</taxon>
        <taxon>Metazoa</taxon>
        <taxon>Ecdysozoa</taxon>
        <taxon>Arthropoda</taxon>
        <taxon>Chelicerata</taxon>
        <taxon>Arachnida</taxon>
        <taxon>Araneae</taxon>
        <taxon>Araneomorphae</taxon>
        <taxon>Entelegynae</taxon>
        <taxon>Araneoidea</taxon>
        <taxon>Araneidae</taxon>
        <taxon>Caerostris</taxon>
    </lineage>
</organism>
<dbReference type="AlphaFoldDB" id="A0AAV4XHB1"/>
<accession>A0AAV4XHB1</accession>
<dbReference type="Proteomes" id="UP001054945">
    <property type="component" value="Unassembled WGS sequence"/>
</dbReference>
<dbReference type="EMBL" id="BPLR01000342">
    <property type="protein sequence ID" value="GIY94037.1"/>
    <property type="molecule type" value="Genomic_DNA"/>
</dbReference>
<protein>
    <submittedName>
        <fullName evidence="1">Uncharacterized protein</fullName>
    </submittedName>
</protein>
<comment type="caution">
    <text evidence="1">The sequence shown here is derived from an EMBL/GenBank/DDBJ whole genome shotgun (WGS) entry which is preliminary data.</text>
</comment>
<sequence>MSTAIPFISNENVDLFPVQTLLDLGSASCCLTKEYESSMTLNMRLGMKKEEINIPFSGLNNSQFTIKSRAAASVNNKFQRSWKI</sequence>
<proteinExistence type="predicted"/>
<keyword evidence="2" id="KW-1185">Reference proteome</keyword>
<evidence type="ECO:0000313" key="2">
    <source>
        <dbReference type="Proteomes" id="UP001054945"/>
    </source>
</evidence>
<evidence type="ECO:0000313" key="1">
    <source>
        <dbReference type="EMBL" id="GIY94037.1"/>
    </source>
</evidence>
<gene>
    <name evidence="1" type="ORF">CEXT_134301</name>
</gene>
<name>A0AAV4XHB1_CAEEX</name>